<dbReference type="RefSeq" id="WP_009534658.1">
    <property type="nucleotide sequence ID" value="NZ_KE148312.1"/>
</dbReference>
<keyword evidence="6" id="KW-1185">Reference proteome</keyword>
<dbReference type="EMBL" id="AFZC02000003">
    <property type="protein sequence ID" value="EHL11231.1"/>
    <property type="molecule type" value="Genomic_DNA"/>
</dbReference>
<feature type="signal peptide" evidence="4">
    <location>
        <begin position="1"/>
        <end position="26"/>
    </location>
</feature>
<feature type="compositionally biased region" description="Basic and acidic residues" evidence="3">
    <location>
        <begin position="207"/>
        <end position="270"/>
    </location>
</feature>
<dbReference type="PATRIC" id="fig|796943.3.peg.1204"/>
<gene>
    <name evidence="5" type="ORF">HMPREF9625_00798</name>
</gene>
<dbReference type="Proteomes" id="UP000018461">
    <property type="component" value="Unassembled WGS sequence"/>
</dbReference>
<keyword evidence="4" id="KW-0732">Signal</keyword>
<evidence type="ECO:0000313" key="6">
    <source>
        <dbReference type="Proteomes" id="UP000018461"/>
    </source>
</evidence>
<dbReference type="Pfam" id="PF19127">
    <property type="entry name" value="Choline_bind_3"/>
    <property type="match status" value="1"/>
</dbReference>
<proteinExistence type="predicted"/>
<feature type="chain" id="PRO_5003527633" evidence="4">
    <location>
        <begin position="27"/>
        <end position="392"/>
    </location>
</feature>
<dbReference type="Gene3D" id="2.10.270.10">
    <property type="entry name" value="Cholin Binding"/>
    <property type="match status" value="1"/>
</dbReference>
<dbReference type="InterPro" id="IPR018337">
    <property type="entry name" value="Cell_wall/Cho-bd_repeat"/>
</dbReference>
<protein>
    <submittedName>
        <fullName evidence="5">Uncharacterized protein</fullName>
    </submittedName>
</protein>
<reference evidence="5" key="2">
    <citation type="submission" date="2013-03" db="EMBL/GenBank/DDBJ databases">
        <title>The Genome Sequence of Oribacterium sp. ACB1.</title>
        <authorList>
            <consortium name="The Broad Institute Genomics Platform"/>
            <consortium name="The Broad Institute Genome Sequencing Center for Infectious Disease"/>
            <person name="Earl A."/>
            <person name="Ward D."/>
            <person name="Feldgarden M."/>
            <person name="Gevers D."/>
            <person name="Sizova M."/>
            <person name="Hazen A."/>
            <person name="Epstein S."/>
            <person name="Walker B."/>
            <person name="Young S."/>
            <person name="Zeng Q."/>
            <person name="Gargeya S."/>
            <person name="Fitzgerald M."/>
            <person name="Haas B."/>
            <person name="Abouelleil A."/>
            <person name="Allen A.W."/>
            <person name="Alvarado L."/>
            <person name="Arachchi H.M."/>
            <person name="Berlin A.M."/>
            <person name="Chapman S.B."/>
            <person name="Gainer-Dewar J."/>
            <person name="Goldberg J."/>
            <person name="Griggs A."/>
            <person name="Gujja S."/>
            <person name="Hansen M."/>
            <person name="Howarth C."/>
            <person name="Imamovic A."/>
            <person name="Ireland A."/>
            <person name="Larimer J."/>
            <person name="McCowan C."/>
            <person name="Murphy C."/>
            <person name="Pearson M."/>
            <person name="Poon T.W."/>
            <person name="Priest M."/>
            <person name="Roberts A."/>
            <person name="Saif S."/>
            <person name="Shea T."/>
            <person name="Sisk P."/>
            <person name="Sykes S."/>
            <person name="Wortman J."/>
            <person name="Nusbaum C."/>
            <person name="Birren B."/>
        </authorList>
    </citation>
    <scope>NUCLEOTIDE SEQUENCE [LARGE SCALE GENOMIC DNA]</scope>
    <source>
        <strain evidence="5">ACB1</strain>
    </source>
</reference>
<keyword evidence="1" id="KW-0677">Repeat</keyword>
<evidence type="ECO:0000313" key="5">
    <source>
        <dbReference type="EMBL" id="EHL11231.1"/>
    </source>
</evidence>
<name>G9WN65_9FIRM</name>
<comment type="caution">
    <text evidence="5">The sequence shown here is derived from an EMBL/GenBank/DDBJ whole genome shotgun (WGS) entry which is preliminary data.</text>
</comment>
<dbReference type="PROSITE" id="PS51170">
    <property type="entry name" value="CW"/>
    <property type="match status" value="1"/>
</dbReference>
<dbReference type="AlphaFoldDB" id="G9WN65"/>
<feature type="repeat" description="Cell wall-binding" evidence="2">
    <location>
        <begin position="54"/>
        <end position="73"/>
    </location>
</feature>
<dbReference type="HOGENOM" id="CLU_703664_0_0_9"/>
<organism evidence="5 6">
    <name type="scientific">Oribacterium parvum ACB1</name>
    <dbReference type="NCBI Taxonomy" id="796943"/>
    <lineage>
        <taxon>Bacteria</taxon>
        <taxon>Bacillati</taxon>
        <taxon>Bacillota</taxon>
        <taxon>Clostridia</taxon>
        <taxon>Lachnospirales</taxon>
        <taxon>Lachnospiraceae</taxon>
        <taxon>Oribacterium</taxon>
    </lineage>
</organism>
<dbReference type="STRING" id="796943.HMPREF9625_00798"/>
<evidence type="ECO:0000256" key="2">
    <source>
        <dbReference type="PROSITE-ProRule" id="PRU00591"/>
    </source>
</evidence>
<reference evidence="5" key="1">
    <citation type="submission" date="2011-08" db="EMBL/GenBank/DDBJ databases">
        <authorList>
            <consortium name="The Broad Institute Genome Sequencing Platform"/>
            <person name="Earl A."/>
            <person name="Ward D."/>
            <person name="Feldgarden M."/>
            <person name="Gevers D."/>
            <person name="Sizova M."/>
            <person name="Hazen A."/>
            <person name="Epstein S."/>
            <person name="Young S.K."/>
            <person name="Zeng Q."/>
            <person name="Gargeya S."/>
            <person name="Fitzgerald M."/>
            <person name="Haas B."/>
            <person name="Abouelleil A."/>
            <person name="Alvarado L."/>
            <person name="Arachchi H.M."/>
            <person name="Berlin A."/>
            <person name="Brown A."/>
            <person name="Chapman S.B."/>
            <person name="Chen Z."/>
            <person name="Dunbar C."/>
            <person name="Freedman E."/>
            <person name="Gearin G."/>
            <person name="Gellesch M."/>
            <person name="Goldberg J."/>
            <person name="Griggs A."/>
            <person name="Gujja S."/>
            <person name="Heiman D."/>
            <person name="Howarth C."/>
            <person name="Larson L."/>
            <person name="Lui A."/>
            <person name="MacDonald P.J.P."/>
            <person name="Montmayeur A."/>
            <person name="Murphy C."/>
            <person name="Neiman D."/>
            <person name="Pearson M."/>
            <person name="Priest M."/>
            <person name="Roberts A."/>
            <person name="Saif S."/>
            <person name="Shea T."/>
            <person name="Shenoy N."/>
            <person name="Sisk P."/>
            <person name="Stolte C."/>
            <person name="Sykes S."/>
            <person name="Wortman J."/>
            <person name="Nusbaum C."/>
            <person name="Birren B."/>
        </authorList>
    </citation>
    <scope>NUCLEOTIDE SEQUENCE</scope>
    <source>
        <strain evidence="5">ACB1</strain>
    </source>
</reference>
<accession>G9WN65</accession>
<evidence type="ECO:0000256" key="1">
    <source>
        <dbReference type="ARBA" id="ARBA00022737"/>
    </source>
</evidence>
<dbReference type="SUPFAM" id="SSF69360">
    <property type="entry name" value="Cell wall binding repeat"/>
    <property type="match status" value="1"/>
</dbReference>
<evidence type="ECO:0000256" key="4">
    <source>
        <dbReference type="SAM" id="SignalP"/>
    </source>
</evidence>
<evidence type="ECO:0000256" key="3">
    <source>
        <dbReference type="SAM" id="MobiDB-lite"/>
    </source>
</evidence>
<feature type="region of interest" description="Disordered" evidence="3">
    <location>
        <begin position="174"/>
        <end position="270"/>
    </location>
</feature>
<sequence>MKRSIKKIVLGLVFGAMLVPSSYVWAKTGRTNTEGQWKMEEKHWTFLNEQGNKLTGWIVSNEEWYYLGENGNMKTGWLLDNGKWYFLSTEMSAKTGRALTGWQWIDGYCYFFSTVDDNSLGILYVNRMTPDGYHVNQSGQWIDEKGEAYYIAGKGFASKQVAGASRPIPETAVFSGSSTGVNPGRGSSGSVGASLGTPETKQLKPAVPEKEEEKKPEVSEKVEEKKPEEKQPEEKQPQKQPEAVEEKKPEEKKPEAVEEKKPEVPEEVEDKKLEEIPQNLVLAHKKNEFYELYYLYFGKRKYNEKIHSYIEKVYKVEINGTVYNGVIYGEDEGDVDLAGRKNSYSKIAEGAETESKVNALALTKDAFKEGESNKVVIRAEGYKDYEGTLVVK</sequence>